<reference evidence="2" key="1">
    <citation type="submission" date="2019-02" db="EMBL/GenBank/DDBJ databases">
        <authorList>
            <person name="Gruber-Vodicka R. H."/>
            <person name="Seah K. B. B."/>
        </authorList>
    </citation>
    <scope>NUCLEOTIDE SEQUENCE</scope>
    <source>
        <strain evidence="2">BECK_M6</strain>
    </source>
</reference>
<name>A0A450UYJ0_9GAMM</name>
<sequence>MFATVTIEFMVALAKQPKMAGLFMPGPGIRRAFQRGLRHIRRASVRQKQFGVWKGAHPEYHIRKNTGRLAALAALVAFVLSAADGAVPISMDTPVEETQAEQDQRGKHGGQRGERLGGVGFGGFEAEGFGEERNQGHGDGGGGNPQGELHQEQPHQSHQGSEPPKGEAFAGVAFPPPPHEKGAYGEKGDDEKRHG</sequence>
<accession>A0A450UYJ0</accession>
<dbReference type="EMBL" id="CAADFH010000071">
    <property type="protein sequence ID" value="VFJ97607.1"/>
    <property type="molecule type" value="Genomic_DNA"/>
</dbReference>
<feature type="compositionally biased region" description="Gly residues" evidence="1">
    <location>
        <begin position="116"/>
        <end position="125"/>
    </location>
</feature>
<feature type="region of interest" description="Disordered" evidence="1">
    <location>
        <begin position="95"/>
        <end position="195"/>
    </location>
</feature>
<evidence type="ECO:0000313" key="2">
    <source>
        <dbReference type="EMBL" id="VFJ97607.1"/>
    </source>
</evidence>
<proteinExistence type="predicted"/>
<organism evidence="2">
    <name type="scientific">Candidatus Kentrum sp. LFY</name>
    <dbReference type="NCBI Taxonomy" id="2126342"/>
    <lineage>
        <taxon>Bacteria</taxon>
        <taxon>Pseudomonadati</taxon>
        <taxon>Pseudomonadota</taxon>
        <taxon>Gammaproteobacteria</taxon>
        <taxon>Candidatus Kentrum</taxon>
    </lineage>
</organism>
<feature type="compositionally biased region" description="Basic and acidic residues" evidence="1">
    <location>
        <begin position="178"/>
        <end position="195"/>
    </location>
</feature>
<gene>
    <name evidence="2" type="ORF">BECKLFY1418A_GA0070994_107113</name>
</gene>
<feature type="compositionally biased region" description="Basic and acidic residues" evidence="1">
    <location>
        <begin position="102"/>
        <end position="115"/>
    </location>
</feature>
<protein>
    <submittedName>
        <fullName evidence="2">Uncharacterized protein</fullName>
    </submittedName>
</protein>
<evidence type="ECO:0000256" key="1">
    <source>
        <dbReference type="SAM" id="MobiDB-lite"/>
    </source>
</evidence>
<dbReference type="AlphaFoldDB" id="A0A450UYJ0"/>